<name>A0A4V6MSD2_9BACL</name>
<sequence length="262" mass="29972">MYATIGEHHILFIMDSQEIRSSIADTFHAKETGKLKSYLHVDMQIKIEGNYGKPFSGYEVCTNAEDGQIQFKRTDYSIIVNPTYETAEVKVYDDFALKHAILQLYSSFIIYRRWGLLLNSSCVAERNNAFIFAGLSSFGKTALSKISRPRLVLSDEATLICVRSGGDITVFDSPFRREERSEHLVRHCKLHSIHILQSSFKTESIHLKESDALLHIANHLTCWPHNKAESGKALSMCRQLVQHIPVSIRYYENNESLWESIV</sequence>
<keyword evidence="2" id="KW-1185">Reference proteome</keyword>
<reference evidence="1 2" key="1">
    <citation type="submission" date="2019-02" db="EMBL/GenBank/DDBJ databases">
        <title>Paenibacillus sp. nov., isolated from surface-sterilized tissue of Thalictrum simplex L.</title>
        <authorList>
            <person name="Tuo L."/>
        </authorList>
    </citation>
    <scope>NUCLEOTIDE SEQUENCE [LARGE SCALE GENOMIC DNA]</scope>
    <source>
        <strain evidence="1 2">N2SHLJ1</strain>
    </source>
</reference>
<organism evidence="1 2">
    <name type="scientific">Paenibacillus thalictri</name>
    <dbReference type="NCBI Taxonomy" id="2527873"/>
    <lineage>
        <taxon>Bacteria</taxon>
        <taxon>Bacillati</taxon>
        <taxon>Bacillota</taxon>
        <taxon>Bacilli</taxon>
        <taxon>Bacillales</taxon>
        <taxon>Paenibacillaceae</taxon>
        <taxon>Paenibacillus</taxon>
    </lineage>
</organism>
<comment type="caution">
    <text evidence="1">The sequence shown here is derived from an EMBL/GenBank/DDBJ whole genome shotgun (WGS) entry which is preliminary data.</text>
</comment>
<evidence type="ECO:0000313" key="2">
    <source>
        <dbReference type="Proteomes" id="UP000293142"/>
    </source>
</evidence>
<dbReference type="RefSeq" id="WP_131017569.1">
    <property type="nucleotide sequence ID" value="NZ_SIRE01000029.1"/>
</dbReference>
<protein>
    <submittedName>
        <fullName evidence="1">Uncharacterized protein</fullName>
    </submittedName>
</protein>
<gene>
    <name evidence="1" type="ORF">EYB31_31910</name>
</gene>
<dbReference type="Proteomes" id="UP000293142">
    <property type="component" value="Unassembled WGS sequence"/>
</dbReference>
<accession>A0A4V6MSD2</accession>
<dbReference type="EMBL" id="SIRE01000029">
    <property type="protein sequence ID" value="TBL70852.1"/>
    <property type="molecule type" value="Genomic_DNA"/>
</dbReference>
<proteinExistence type="predicted"/>
<dbReference type="AlphaFoldDB" id="A0A4V6MSD2"/>
<evidence type="ECO:0000313" key="1">
    <source>
        <dbReference type="EMBL" id="TBL70852.1"/>
    </source>
</evidence>
<dbReference type="OrthoDB" id="116421at2"/>